<proteinExistence type="predicted"/>
<feature type="domain" description="PEP-utilising enzyme mobile" evidence="1">
    <location>
        <begin position="697"/>
        <end position="764"/>
    </location>
</feature>
<accession>A0A2A5JVQ0</accession>
<keyword evidence="4" id="KW-1185">Reference proteome</keyword>
<dbReference type="Gene3D" id="3.30.1490.20">
    <property type="entry name" value="ATP-grasp fold, A domain"/>
    <property type="match status" value="1"/>
</dbReference>
<evidence type="ECO:0000259" key="1">
    <source>
        <dbReference type="Pfam" id="PF00391"/>
    </source>
</evidence>
<feature type="domain" description="Pyruvate phosphate dikinase AMP/ATP-binding" evidence="2">
    <location>
        <begin position="54"/>
        <end position="161"/>
    </location>
</feature>
<keyword evidence="3" id="KW-0670">Pyruvate</keyword>
<evidence type="ECO:0000259" key="2">
    <source>
        <dbReference type="Pfam" id="PF01326"/>
    </source>
</evidence>
<evidence type="ECO:0000313" key="4">
    <source>
        <dbReference type="Proteomes" id="UP000228621"/>
    </source>
</evidence>
<dbReference type="InterPro" id="IPR002192">
    <property type="entry name" value="PPDK_AMP/ATP-bd"/>
</dbReference>
<dbReference type="Gene3D" id="3.30.470.20">
    <property type="entry name" value="ATP-grasp fold, B domain"/>
    <property type="match status" value="1"/>
</dbReference>
<dbReference type="InterPro" id="IPR051549">
    <property type="entry name" value="PEP_Utilizing_Enz"/>
</dbReference>
<name>A0A2A5JVQ0_PSEO7</name>
<evidence type="ECO:0000313" key="3">
    <source>
        <dbReference type="EMBL" id="PCK33409.1"/>
    </source>
</evidence>
<dbReference type="InterPro" id="IPR008279">
    <property type="entry name" value="PEP-util_enz_mobile_dom"/>
</dbReference>
<dbReference type="AlphaFoldDB" id="A0A2A5JVQ0"/>
<dbReference type="RefSeq" id="WP_099640580.1">
    <property type="nucleotide sequence ID" value="NZ_NKHF01000008.1"/>
</dbReference>
<dbReference type="NCBIfam" id="NF004508">
    <property type="entry name" value="PRK05849.1"/>
    <property type="match status" value="1"/>
</dbReference>
<dbReference type="InterPro" id="IPR013815">
    <property type="entry name" value="ATP_grasp_subdomain_1"/>
</dbReference>
<dbReference type="OrthoDB" id="3590125at2"/>
<organism evidence="3 4">
    <name type="scientific">Pseudoalteromonas piscicida</name>
    <dbReference type="NCBI Taxonomy" id="43662"/>
    <lineage>
        <taxon>Bacteria</taxon>
        <taxon>Pseudomonadati</taxon>
        <taxon>Pseudomonadota</taxon>
        <taxon>Gammaproteobacteria</taxon>
        <taxon>Alteromonadales</taxon>
        <taxon>Pseudoalteromonadaceae</taxon>
        <taxon>Pseudoalteromonas</taxon>
    </lineage>
</organism>
<dbReference type="Proteomes" id="UP000228621">
    <property type="component" value="Unassembled WGS sequence"/>
</dbReference>
<dbReference type="GO" id="GO:0016301">
    <property type="term" value="F:kinase activity"/>
    <property type="evidence" value="ECO:0007669"/>
    <property type="project" value="InterPro"/>
</dbReference>
<comment type="caution">
    <text evidence="3">The sequence shown here is derived from an EMBL/GenBank/DDBJ whole genome shotgun (WGS) entry which is preliminary data.</text>
</comment>
<dbReference type="PANTHER" id="PTHR43615">
    <property type="entry name" value="PHOSPHOENOLPYRUVATE SYNTHASE-RELATED"/>
    <property type="match status" value="1"/>
</dbReference>
<dbReference type="PANTHER" id="PTHR43615:SF1">
    <property type="entry name" value="PPDK_N DOMAIN-CONTAINING PROTEIN"/>
    <property type="match status" value="1"/>
</dbReference>
<reference evidence="4" key="1">
    <citation type="journal article" date="2019" name="Genome Announc.">
        <title>Draft Genome Sequence of Pseudoalteromonas piscicida Strain 36Y ROTHPW, an Hypersaline Seawater Isolate from the South Coast of Sonora, Mexico.</title>
        <authorList>
            <person name="Sanchez-Diaz R."/>
            <person name="Molina-Garza Z.J."/>
            <person name="Cruz-Suarez L.E."/>
            <person name="Selvin J."/>
            <person name="Kiran G.S."/>
            <person name="Ibarra-Gamez J.C."/>
            <person name="Gomez-Gil B."/>
            <person name="Galaviz-Silva L."/>
        </authorList>
    </citation>
    <scope>NUCLEOTIDE SEQUENCE [LARGE SCALE GENOMIC DNA]</scope>
    <source>
        <strain evidence="4">36Y_RITHPW</strain>
    </source>
</reference>
<sequence length="773" mass="87319">MMFSTKSNNLLALEGKLTNAIILPQCRITYRSWRTNPESVINYIYSFADWSSGNLIVRSSSCNEDSSKHSLAGHFLSVLNVNGKRKLLDAIDAVFNSYSELDDSSELFIQPMLEKVKMSGVLFSKDPSNNAPYYVINFSHSNMTDAITSGCSNDQVCYIAKTFNHVTEPWKKRLVSLSQELEALFEHEALDIEFAIDSDDKLYLLQVRPLILNYGYTGLSSESHLKILKKLSVSVERFLRPHPYLNGKRSILGIMPDWNPAEIIGVRPRPLALSLYKELITDSTWAYQRNNYGYKQLRSFPLLLSLHGLPYIDVRVSFNSFIPKDIPNQLAEKLVDYYIDELEQAPEKHDKVEFDIIFSCYTLDIKERAKRLVKQGFTRAEVDNLLDSLGTLTNNIIKSDGLWSKDIDKVSALPHRRKKILESDLLIKDKIYWLLEDCKRYGTLPFAGLARAGFIAVQLLRSMVSTDIISEKDYHTFLSSIATVSSNLKDDFATLSLTGFLKKYGHLRPGTYDILSPRYDRAPEKYFDSSQQNLTIENDVASFSLSLEQLTKLKSLLESNGIEHDVISIFSFIKGAIEGREFAKFIFTQSLSDILELLRELGEEYNFSAEDMSYTDISTILDAYSSTEELKPRLETSILSGKTAYQNTLQISLPPLISKPEDVFSFTMPEGEPNFITQQKVSAHILINPSDSIDLSGKIIFVPSADPGFDWLFSHQIAGLITKYGGCNSHMAIRAGELNIPSVIGAGEVLYNKWLKGTVLEIDACNKKVTVIK</sequence>
<dbReference type="Gene3D" id="3.50.30.10">
    <property type="entry name" value="Phosphohistidine domain"/>
    <property type="match status" value="1"/>
</dbReference>
<dbReference type="GO" id="GO:0005524">
    <property type="term" value="F:ATP binding"/>
    <property type="evidence" value="ECO:0007669"/>
    <property type="project" value="InterPro"/>
</dbReference>
<dbReference type="Pfam" id="PF00391">
    <property type="entry name" value="PEP-utilizers"/>
    <property type="match status" value="1"/>
</dbReference>
<dbReference type="Pfam" id="PF01326">
    <property type="entry name" value="PPDK_N"/>
    <property type="match status" value="1"/>
</dbReference>
<protein>
    <submittedName>
        <fullName evidence="3">Phosphoenolpyruvate synthase</fullName>
    </submittedName>
</protein>
<dbReference type="SUPFAM" id="SSF52009">
    <property type="entry name" value="Phosphohistidine domain"/>
    <property type="match status" value="1"/>
</dbReference>
<dbReference type="SUPFAM" id="SSF56059">
    <property type="entry name" value="Glutathione synthetase ATP-binding domain-like"/>
    <property type="match status" value="1"/>
</dbReference>
<dbReference type="InterPro" id="IPR036637">
    <property type="entry name" value="Phosphohistidine_dom_sf"/>
</dbReference>
<dbReference type="EMBL" id="NKHF01000008">
    <property type="protein sequence ID" value="PCK33409.1"/>
    <property type="molecule type" value="Genomic_DNA"/>
</dbReference>
<gene>
    <name evidence="3" type="ORF">CEX98_02625</name>
</gene>